<dbReference type="RefSeq" id="WP_300953022.1">
    <property type="nucleotide sequence ID" value="NZ_JAUHJQ010000005.1"/>
</dbReference>
<organism evidence="2 3">
    <name type="scientific">Nocardioides oceani</name>
    <dbReference type="NCBI Taxonomy" id="3058369"/>
    <lineage>
        <taxon>Bacteria</taxon>
        <taxon>Bacillati</taxon>
        <taxon>Actinomycetota</taxon>
        <taxon>Actinomycetes</taxon>
        <taxon>Propionibacteriales</taxon>
        <taxon>Nocardioidaceae</taxon>
        <taxon>Nocardioides</taxon>
    </lineage>
</organism>
<proteinExistence type="predicted"/>
<accession>A0ABT8FHB6</accession>
<dbReference type="Proteomes" id="UP001168620">
    <property type="component" value="Unassembled WGS sequence"/>
</dbReference>
<comment type="caution">
    <text evidence="2">The sequence shown here is derived from an EMBL/GenBank/DDBJ whole genome shotgun (WGS) entry which is preliminary data.</text>
</comment>
<evidence type="ECO:0000256" key="1">
    <source>
        <dbReference type="SAM" id="MobiDB-lite"/>
    </source>
</evidence>
<dbReference type="EMBL" id="JAUHJQ010000005">
    <property type="protein sequence ID" value="MDN4173920.1"/>
    <property type="molecule type" value="Genomic_DNA"/>
</dbReference>
<protein>
    <submittedName>
        <fullName evidence="2">Uncharacterized protein</fullName>
    </submittedName>
</protein>
<evidence type="ECO:0000313" key="2">
    <source>
        <dbReference type="EMBL" id="MDN4173920.1"/>
    </source>
</evidence>
<feature type="region of interest" description="Disordered" evidence="1">
    <location>
        <begin position="34"/>
        <end position="53"/>
    </location>
</feature>
<reference evidence="2" key="1">
    <citation type="submission" date="2023-06" db="EMBL/GenBank/DDBJ databases">
        <title>Draft genome sequence of Nocardioides sp. SOB77.</title>
        <authorList>
            <person name="Zhang G."/>
        </authorList>
    </citation>
    <scope>NUCLEOTIDE SEQUENCE</scope>
    <source>
        <strain evidence="2">SOB77</strain>
    </source>
</reference>
<evidence type="ECO:0000313" key="3">
    <source>
        <dbReference type="Proteomes" id="UP001168620"/>
    </source>
</evidence>
<sequence length="161" mass="17293">MTRIRRRDLLAAVAERATVITHATGYVGKISAATGLPGVDTPEDPPTKDDGTGRVRPYFVLFPGIGRPGDEQAIDDVLFDLAWPLQVTAAAGDTDDLLALVDRIDAALHRWAPGFLAGADGVVVAGPLRIPDGYVPPVLTDRTVRPERVYTPLQYQLTAHT</sequence>
<name>A0ABT8FHB6_9ACTN</name>
<gene>
    <name evidence="2" type="ORF">QWY28_13245</name>
</gene>
<keyword evidence="3" id="KW-1185">Reference proteome</keyword>